<dbReference type="Proteomes" id="UP000003598">
    <property type="component" value="Unassembled WGS sequence"/>
</dbReference>
<sequence length="40" mass="4981">MNQTFWRFFLRFVCLFCRFSSANLDFTLSSFRFCCLYSFK</sequence>
<gene>
    <name evidence="2" type="ORF">HMPREF9441_02036</name>
</gene>
<dbReference type="EMBL" id="AFFY01000025">
    <property type="protein sequence ID" value="EHH00035.1"/>
    <property type="molecule type" value="Genomic_DNA"/>
</dbReference>
<keyword evidence="3" id="KW-1185">Reference proteome</keyword>
<protein>
    <submittedName>
        <fullName evidence="2">Uncharacterized protein</fullName>
    </submittedName>
</protein>
<proteinExistence type="predicted"/>
<accession>G5SRP3</accession>
<evidence type="ECO:0000256" key="1">
    <source>
        <dbReference type="SAM" id="SignalP"/>
    </source>
</evidence>
<dbReference type="HOGENOM" id="CLU_3293630_0_0_10"/>
<evidence type="ECO:0000313" key="3">
    <source>
        <dbReference type="Proteomes" id="UP000003598"/>
    </source>
</evidence>
<keyword evidence="1" id="KW-0732">Signal</keyword>
<organism evidence="2 3">
    <name type="scientific">Paraprevotella clara YIT 11840</name>
    <dbReference type="NCBI Taxonomy" id="762968"/>
    <lineage>
        <taxon>Bacteria</taxon>
        <taxon>Pseudomonadati</taxon>
        <taxon>Bacteroidota</taxon>
        <taxon>Bacteroidia</taxon>
        <taxon>Bacteroidales</taxon>
        <taxon>Prevotellaceae</taxon>
        <taxon>Paraprevotella</taxon>
    </lineage>
</organism>
<name>G5SRP3_9BACT</name>
<dbReference type="AlphaFoldDB" id="G5SRP3"/>
<feature type="chain" id="PRO_5003484627" evidence="1">
    <location>
        <begin position="23"/>
        <end position="40"/>
    </location>
</feature>
<comment type="caution">
    <text evidence="2">The sequence shown here is derived from an EMBL/GenBank/DDBJ whole genome shotgun (WGS) entry which is preliminary data.</text>
</comment>
<reference evidence="2 3" key="1">
    <citation type="submission" date="2011-03" db="EMBL/GenBank/DDBJ databases">
        <authorList>
            <person name="Weinstock G."/>
            <person name="Sodergren E."/>
            <person name="Clifton S."/>
            <person name="Fulton L."/>
            <person name="Fulton B."/>
            <person name="Courtney L."/>
            <person name="Fronick C."/>
            <person name="Harrison M."/>
            <person name="Strong C."/>
            <person name="Farmer C."/>
            <person name="Delahaunty K."/>
            <person name="Markovic C."/>
            <person name="Hall O."/>
            <person name="Minx P."/>
            <person name="Tomlinson C."/>
            <person name="Mitreva M."/>
            <person name="Hou S."/>
            <person name="Chen J."/>
            <person name="Wollam A."/>
            <person name="Pepin K.H."/>
            <person name="Johnson M."/>
            <person name="Bhonagiri V."/>
            <person name="Zhang X."/>
            <person name="Suruliraj S."/>
            <person name="Warren W."/>
            <person name="Chinwalla A."/>
            <person name="Mardis E.R."/>
            <person name="Wilson R.K."/>
        </authorList>
    </citation>
    <scope>NUCLEOTIDE SEQUENCE [LARGE SCALE GENOMIC DNA]</scope>
    <source>
        <strain evidence="2 3">YIT 11840</strain>
    </source>
</reference>
<evidence type="ECO:0000313" key="2">
    <source>
        <dbReference type="EMBL" id="EHH00035.1"/>
    </source>
</evidence>
<feature type="signal peptide" evidence="1">
    <location>
        <begin position="1"/>
        <end position="22"/>
    </location>
</feature>